<reference evidence="7" key="1">
    <citation type="submission" date="2022-07" db="EMBL/GenBank/DDBJ databases">
        <authorList>
            <person name="Trinca V."/>
            <person name="Uliana J.V.C."/>
            <person name="Torres T.T."/>
            <person name="Ward R.J."/>
            <person name="Monesi N."/>
        </authorList>
    </citation>
    <scope>NUCLEOTIDE SEQUENCE</scope>
    <source>
        <strain evidence="7">HSMRA1968</strain>
        <tissue evidence="7">Whole embryos</tissue>
    </source>
</reference>
<dbReference type="Pfam" id="PF00916">
    <property type="entry name" value="Sulfate_transp"/>
    <property type="match status" value="1"/>
</dbReference>
<feature type="transmembrane region" description="Helical" evidence="5">
    <location>
        <begin position="348"/>
        <end position="370"/>
    </location>
</feature>
<name>A0A9Q0RTS1_9DIPT</name>
<keyword evidence="4 5" id="KW-0472">Membrane</keyword>
<dbReference type="InterPro" id="IPR036513">
    <property type="entry name" value="STAS_dom_sf"/>
</dbReference>
<feature type="non-terminal residue" evidence="7">
    <location>
        <position position="1"/>
    </location>
</feature>
<sequence length="538" mass="59291">FLYAIELFAEPSELKVFDSLTLRDIINLNFQYGLNASVVACFLYTIFGSGVELCIGPTAIMSLMIQKYVLDSPEFAVFISFVMGFIVLILGSLNLGFLVQFISIPVTAGFTTAAAITIACGQVKPLFGMPGRSSEFIETIRDFIHDIHEIKLWDSVLGVLMIIFILCLWKIKDVKGRFATVCKYISLGRNALAVIIGTLLAYLMTTETSEAPFAITGDVDTGLPQVSLPPFNVETKNNETLNFAGMLENVGPGFIAISLIGIIEVVAVSKAFANGRYVNANQELIALGLLNIFGSFLQAMPVTGSFSRTAINKASGCHTSLSSAVTGVLVLIAVTFLTEAFRYIPKSVLAAVLIAAMILMVEFKEAYHIWKTKRVDLVPFVVTLVVCLTFSLEYGILIGVGVNILFIVYASSRPQIRMQEVTVGYHKILHVEPDRSLPFSAAEYLKLKIMKKALDLPDVNIVVLDGKYVKSIDVTLAENMQTCRKDLGVNKKNLIFWNWGKQPTNLAWRLDSKFGKCFFQTDTLDDLIAIISEKDKIK</sequence>
<feature type="transmembrane region" description="Helical" evidence="5">
    <location>
        <begin position="321"/>
        <end position="341"/>
    </location>
</feature>
<feature type="domain" description="SLC26A/SulP transporter" evidence="6">
    <location>
        <begin position="17"/>
        <end position="383"/>
    </location>
</feature>
<feature type="transmembrane region" description="Helical" evidence="5">
    <location>
        <begin position="152"/>
        <end position="169"/>
    </location>
</feature>
<evidence type="ECO:0000256" key="5">
    <source>
        <dbReference type="SAM" id="Phobius"/>
    </source>
</evidence>
<evidence type="ECO:0000259" key="6">
    <source>
        <dbReference type="Pfam" id="PF00916"/>
    </source>
</evidence>
<dbReference type="AlphaFoldDB" id="A0A9Q0RTS1"/>
<feature type="transmembrane region" description="Helical" evidence="5">
    <location>
        <begin position="75"/>
        <end position="102"/>
    </location>
</feature>
<dbReference type="OrthoDB" id="288203at2759"/>
<evidence type="ECO:0000256" key="1">
    <source>
        <dbReference type="ARBA" id="ARBA00004141"/>
    </source>
</evidence>
<feature type="transmembrane region" description="Helical" evidence="5">
    <location>
        <begin position="32"/>
        <end position="55"/>
    </location>
</feature>
<comment type="caution">
    <text evidence="7">The sequence shown here is derived from an EMBL/GenBank/DDBJ whole genome shotgun (WGS) entry which is preliminary data.</text>
</comment>
<organism evidence="7 8">
    <name type="scientific">Pseudolycoriella hygida</name>
    <dbReference type="NCBI Taxonomy" id="35572"/>
    <lineage>
        <taxon>Eukaryota</taxon>
        <taxon>Metazoa</taxon>
        <taxon>Ecdysozoa</taxon>
        <taxon>Arthropoda</taxon>
        <taxon>Hexapoda</taxon>
        <taxon>Insecta</taxon>
        <taxon>Pterygota</taxon>
        <taxon>Neoptera</taxon>
        <taxon>Endopterygota</taxon>
        <taxon>Diptera</taxon>
        <taxon>Nematocera</taxon>
        <taxon>Sciaroidea</taxon>
        <taxon>Sciaridae</taxon>
        <taxon>Pseudolycoriella</taxon>
    </lineage>
</organism>
<accession>A0A9Q0RTS1</accession>
<evidence type="ECO:0000313" key="8">
    <source>
        <dbReference type="Proteomes" id="UP001151699"/>
    </source>
</evidence>
<feature type="transmembrane region" description="Helical" evidence="5">
    <location>
        <begin position="284"/>
        <end position="301"/>
    </location>
</feature>
<evidence type="ECO:0000256" key="2">
    <source>
        <dbReference type="ARBA" id="ARBA00022692"/>
    </source>
</evidence>
<evidence type="ECO:0000256" key="3">
    <source>
        <dbReference type="ARBA" id="ARBA00022989"/>
    </source>
</evidence>
<dbReference type="Gene3D" id="3.30.750.24">
    <property type="entry name" value="STAS domain"/>
    <property type="match status" value="1"/>
</dbReference>
<keyword evidence="3 5" id="KW-1133">Transmembrane helix</keyword>
<dbReference type="PANTHER" id="PTHR11814">
    <property type="entry name" value="SULFATE TRANSPORTER"/>
    <property type="match status" value="1"/>
</dbReference>
<dbReference type="GO" id="GO:0055085">
    <property type="term" value="P:transmembrane transport"/>
    <property type="evidence" value="ECO:0007669"/>
    <property type="project" value="InterPro"/>
</dbReference>
<dbReference type="InterPro" id="IPR001902">
    <property type="entry name" value="SLC26A/SulP_fam"/>
</dbReference>
<evidence type="ECO:0000313" key="7">
    <source>
        <dbReference type="EMBL" id="KAJ6602314.1"/>
    </source>
</evidence>
<dbReference type="GO" id="GO:0016020">
    <property type="term" value="C:membrane"/>
    <property type="evidence" value="ECO:0007669"/>
    <property type="project" value="UniProtKB-SubCell"/>
</dbReference>
<keyword evidence="8" id="KW-1185">Reference proteome</keyword>
<protein>
    <submittedName>
        <fullName evidence="7">Sodium-independent sulfate anion transporter</fullName>
    </submittedName>
</protein>
<proteinExistence type="predicted"/>
<keyword evidence="2 5" id="KW-0812">Transmembrane</keyword>
<evidence type="ECO:0000256" key="4">
    <source>
        <dbReference type="ARBA" id="ARBA00023136"/>
    </source>
</evidence>
<dbReference type="InterPro" id="IPR011547">
    <property type="entry name" value="SLC26A/SulP_dom"/>
</dbReference>
<feature type="transmembrane region" description="Helical" evidence="5">
    <location>
        <begin position="181"/>
        <end position="203"/>
    </location>
</feature>
<comment type="subcellular location">
    <subcellularLocation>
        <location evidence="1">Membrane</location>
        <topology evidence="1">Multi-pass membrane protein</topology>
    </subcellularLocation>
</comment>
<feature type="transmembrane region" description="Helical" evidence="5">
    <location>
        <begin position="382"/>
        <end position="409"/>
    </location>
</feature>
<dbReference type="Proteomes" id="UP001151699">
    <property type="component" value="Unassembled WGS sequence"/>
</dbReference>
<feature type="transmembrane region" description="Helical" evidence="5">
    <location>
        <begin position="253"/>
        <end position="272"/>
    </location>
</feature>
<dbReference type="EMBL" id="WJQU01006038">
    <property type="protein sequence ID" value="KAJ6602314.1"/>
    <property type="molecule type" value="Genomic_DNA"/>
</dbReference>
<gene>
    <name evidence="7" type="primary">SLC26A11_0</name>
    <name evidence="7" type="ORF">Bhyg_17319</name>
</gene>